<dbReference type="Proteomes" id="UP000823749">
    <property type="component" value="Chromosome 4"/>
</dbReference>
<organism evidence="1 2">
    <name type="scientific">Rhododendron griersonianum</name>
    <dbReference type="NCBI Taxonomy" id="479676"/>
    <lineage>
        <taxon>Eukaryota</taxon>
        <taxon>Viridiplantae</taxon>
        <taxon>Streptophyta</taxon>
        <taxon>Embryophyta</taxon>
        <taxon>Tracheophyta</taxon>
        <taxon>Spermatophyta</taxon>
        <taxon>Magnoliopsida</taxon>
        <taxon>eudicotyledons</taxon>
        <taxon>Gunneridae</taxon>
        <taxon>Pentapetalae</taxon>
        <taxon>asterids</taxon>
        <taxon>Ericales</taxon>
        <taxon>Ericaceae</taxon>
        <taxon>Ericoideae</taxon>
        <taxon>Rhodoreae</taxon>
        <taxon>Rhododendron</taxon>
    </lineage>
</organism>
<comment type="caution">
    <text evidence="1">The sequence shown here is derived from an EMBL/GenBank/DDBJ whole genome shotgun (WGS) entry which is preliminary data.</text>
</comment>
<sequence>MWGFQRKEQNQMLAALASFTEVIARVLPKSPGTCITEVVTSGYTAEPTKAVLSALPSPNI</sequence>
<gene>
    <name evidence="1" type="ORF">RHGRI_011497</name>
</gene>
<keyword evidence="2" id="KW-1185">Reference proteome</keyword>
<evidence type="ECO:0000313" key="1">
    <source>
        <dbReference type="EMBL" id="KAG5553623.1"/>
    </source>
</evidence>
<accession>A0AAV6KNF8</accession>
<proteinExistence type="predicted"/>
<protein>
    <submittedName>
        <fullName evidence="1">Uncharacterized protein</fullName>
    </submittedName>
</protein>
<dbReference type="AlphaFoldDB" id="A0AAV6KNF8"/>
<evidence type="ECO:0000313" key="2">
    <source>
        <dbReference type="Proteomes" id="UP000823749"/>
    </source>
</evidence>
<dbReference type="EMBL" id="JACTNZ010000004">
    <property type="protein sequence ID" value="KAG5553623.1"/>
    <property type="molecule type" value="Genomic_DNA"/>
</dbReference>
<reference evidence="1" key="1">
    <citation type="submission" date="2020-08" db="EMBL/GenBank/DDBJ databases">
        <title>Plant Genome Project.</title>
        <authorList>
            <person name="Zhang R.-G."/>
        </authorList>
    </citation>
    <scope>NUCLEOTIDE SEQUENCE</scope>
    <source>
        <strain evidence="1">WSP0</strain>
        <tissue evidence="1">Leaf</tissue>
    </source>
</reference>
<name>A0AAV6KNF8_9ERIC</name>